<sequence length="558" mass="60796">MFRSLRARLFGLVLVASLPAIAIQGFNEVDLRRQRTADLHAQALTQARLAASDLGRVLEGARQTMVAIGNFTAVRNFEPEACGRQLQALRPQYPAYVTIAIFDLQDRVICSSTTQLTVTSASDDDARTLNANARRLGFQVGFYRVGVVSGKRVLPMAYPIVDDGRVVGNVLLTLGLDWLAGELQRINHEAGVSLTVSDRNFTVIGRMPETPGAIGNKLSFDPGADRSRDGTVDRVGLDGHRRVYGFVPNDPRLYGLGVSLGIERDPAFAQIDRSTWRGVMLILAGLIGSLTLVALISQRLLIQPIERLATAAREWREGSLDRRVDPAGPSELTDLARAFNMMAARVEETVQRQDMMLREVDHRVMNSFQLLSSLLALQRRGAQNPAAVQELELVEQRVHALALVHTRLHQSGGFTDVDVGPYLTELARDLANSLLRDAGQKQLVVQAVGAVLPVQVATSLGMIAAELITNAVKHAGQTNPATEIRLTFERTASGGMRLSVHDNGPGLPPNFDPARSSGLGMRLVQILARQLGAKLSWHSDALGSEFNLDLERRETGAP</sequence>
<comment type="subcellular location">
    <subcellularLocation>
        <location evidence="2">Membrane</location>
    </subcellularLocation>
</comment>
<keyword evidence="5" id="KW-0808">Transferase</keyword>
<dbReference type="PROSITE" id="PS50885">
    <property type="entry name" value="HAMP"/>
    <property type="match status" value="1"/>
</dbReference>
<feature type="signal peptide" evidence="9">
    <location>
        <begin position="1"/>
        <end position="22"/>
    </location>
</feature>
<dbReference type="RefSeq" id="WP_420245377.1">
    <property type="nucleotide sequence ID" value="NZ_BOPV01000001.1"/>
</dbReference>
<dbReference type="CDD" id="cd06225">
    <property type="entry name" value="HAMP"/>
    <property type="match status" value="1"/>
</dbReference>
<dbReference type="InterPro" id="IPR005467">
    <property type="entry name" value="His_kinase_dom"/>
</dbReference>
<keyword evidence="4" id="KW-0597">Phosphoprotein</keyword>
<dbReference type="GO" id="GO:0005524">
    <property type="term" value="F:ATP binding"/>
    <property type="evidence" value="ECO:0007669"/>
    <property type="project" value="UniProtKB-KW"/>
</dbReference>
<dbReference type="Proteomes" id="UP000681075">
    <property type="component" value="Unassembled WGS sequence"/>
</dbReference>
<evidence type="ECO:0000256" key="5">
    <source>
        <dbReference type="ARBA" id="ARBA00022679"/>
    </source>
</evidence>
<dbReference type="SMART" id="SM00304">
    <property type="entry name" value="HAMP"/>
    <property type="match status" value="1"/>
</dbReference>
<dbReference type="SMART" id="SM00387">
    <property type="entry name" value="HATPase_c"/>
    <property type="match status" value="1"/>
</dbReference>
<evidence type="ECO:0000256" key="3">
    <source>
        <dbReference type="ARBA" id="ARBA00012438"/>
    </source>
</evidence>
<dbReference type="Pfam" id="PF00672">
    <property type="entry name" value="HAMP"/>
    <property type="match status" value="1"/>
</dbReference>
<dbReference type="InterPro" id="IPR003660">
    <property type="entry name" value="HAMP_dom"/>
</dbReference>
<evidence type="ECO:0000256" key="8">
    <source>
        <dbReference type="ARBA" id="ARBA00022840"/>
    </source>
</evidence>
<dbReference type="InterPro" id="IPR011495">
    <property type="entry name" value="Sig_transdc_His_kin_sub2_dim/P"/>
</dbReference>
<evidence type="ECO:0000313" key="13">
    <source>
        <dbReference type="Proteomes" id="UP000681075"/>
    </source>
</evidence>
<accession>A0A8S8XLR9</accession>
<dbReference type="PANTHER" id="PTHR41523">
    <property type="entry name" value="TWO-COMPONENT SYSTEM SENSOR PROTEIN"/>
    <property type="match status" value="1"/>
</dbReference>
<dbReference type="GO" id="GO:0016020">
    <property type="term" value="C:membrane"/>
    <property type="evidence" value="ECO:0007669"/>
    <property type="project" value="UniProtKB-SubCell"/>
</dbReference>
<dbReference type="Pfam" id="PF02518">
    <property type="entry name" value="HATPase_c"/>
    <property type="match status" value="1"/>
</dbReference>
<dbReference type="SUPFAM" id="SSF158472">
    <property type="entry name" value="HAMP domain-like"/>
    <property type="match status" value="1"/>
</dbReference>
<dbReference type="EC" id="2.7.13.3" evidence="3"/>
<evidence type="ECO:0000256" key="4">
    <source>
        <dbReference type="ARBA" id="ARBA00022553"/>
    </source>
</evidence>
<keyword evidence="9" id="KW-0732">Signal</keyword>
<evidence type="ECO:0000256" key="2">
    <source>
        <dbReference type="ARBA" id="ARBA00004370"/>
    </source>
</evidence>
<gene>
    <name evidence="12" type="ORF">TMPK1_39870</name>
</gene>
<dbReference type="PANTHER" id="PTHR41523:SF8">
    <property type="entry name" value="ETHYLENE RESPONSE SENSOR PROTEIN"/>
    <property type="match status" value="1"/>
</dbReference>
<evidence type="ECO:0000259" key="10">
    <source>
        <dbReference type="PROSITE" id="PS50109"/>
    </source>
</evidence>
<feature type="chain" id="PRO_5035886610" description="histidine kinase" evidence="9">
    <location>
        <begin position="23"/>
        <end position="558"/>
    </location>
</feature>
<keyword evidence="6" id="KW-0547">Nucleotide-binding</keyword>
<evidence type="ECO:0000259" key="11">
    <source>
        <dbReference type="PROSITE" id="PS50885"/>
    </source>
</evidence>
<dbReference type="GO" id="GO:0007165">
    <property type="term" value="P:signal transduction"/>
    <property type="evidence" value="ECO:0007669"/>
    <property type="project" value="InterPro"/>
</dbReference>
<dbReference type="GO" id="GO:0004673">
    <property type="term" value="F:protein histidine kinase activity"/>
    <property type="evidence" value="ECO:0007669"/>
    <property type="project" value="UniProtKB-EC"/>
</dbReference>
<dbReference type="PROSITE" id="PS50109">
    <property type="entry name" value="HIS_KIN"/>
    <property type="match status" value="1"/>
</dbReference>
<dbReference type="SUPFAM" id="SSF55874">
    <property type="entry name" value="ATPase domain of HSP90 chaperone/DNA topoisomerase II/histidine kinase"/>
    <property type="match status" value="1"/>
</dbReference>
<keyword evidence="8" id="KW-0067">ATP-binding</keyword>
<dbReference type="InterPro" id="IPR036890">
    <property type="entry name" value="HATPase_C_sf"/>
</dbReference>
<keyword evidence="7" id="KW-0418">Kinase</keyword>
<evidence type="ECO:0000313" key="12">
    <source>
        <dbReference type="EMBL" id="GIL41750.1"/>
    </source>
</evidence>
<organism evidence="12 13">
    <name type="scientific">Roseiterribacter gracilis</name>
    <dbReference type="NCBI Taxonomy" id="2812848"/>
    <lineage>
        <taxon>Bacteria</taxon>
        <taxon>Pseudomonadati</taxon>
        <taxon>Pseudomonadota</taxon>
        <taxon>Alphaproteobacteria</taxon>
        <taxon>Rhodospirillales</taxon>
        <taxon>Roseiterribacteraceae</taxon>
        <taxon>Roseiterribacter</taxon>
    </lineage>
</organism>
<evidence type="ECO:0000256" key="6">
    <source>
        <dbReference type="ARBA" id="ARBA00022741"/>
    </source>
</evidence>
<comment type="caution">
    <text evidence="12">The sequence shown here is derived from an EMBL/GenBank/DDBJ whole genome shotgun (WGS) entry which is preliminary data.</text>
</comment>
<dbReference type="Gene3D" id="3.30.565.10">
    <property type="entry name" value="Histidine kinase-like ATPase, C-terminal domain"/>
    <property type="match status" value="1"/>
</dbReference>
<evidence type="ECO:0000256" key="7">
    <source>
        <dbReference type="ARBA" id="ARBA00022777"/>
    </source>
</evidence>
<feature type="domain" description="Histidine kinase" evidence="10">
    <location>
        <begin position="460"/>
        <end position="554"/>
    </location>
</feature>
<dbReference type="EMBL" id="BOPV01000001">
    <property type="protein sequence ID" value="GIL41750.1"/>
    <property type="molecule type" value="Genomic_DNA"/>
</dbReference>
<dbReference type="Gene3D" id="3.30.450.20">
    <property type="entry name" value="PAS domain"/>
    <property type="match status" value="1"/>
</dbReference>
<evidence type="ECO:0000256" key="1">
    <source>
        <dbReference type="ARBA" id="ARBA00000085"/>
    </source>
</evidence>
<dbReference type="Pfam" id="PF07568">
    <property type="entry name" value="HisKA_2"/>
    <property type="match status" value="1"/>
</dbReference>
<dbReference type="AlphaFoldDB" id="A0A8S8XLR9"/>
<comment type="catalytic activity">
    <reaction evidence="1">
        <text>ATP + protein L-histidine = ADP + protein N-phospho-L-histidine.</text>
        <dbReference type="EC" id="2.7.13.3"/>
    </reaction>
</comment>
<dbReference type="InterPro" id="IPR003594">
    <property type="entry name" value="HATPase_dom"/>
</dbReference>
<dbReference type="Gene3D" id="6.10.340.10">
    <property type="match status" value="1"/>
</dbReference>
<name>A0A8S8XLR9_9PROT</name>
<protein>
    <recommendedName>
        <fullName evidence="3">histidine kinase</fullName>
        <ecNumber evidence="3">2.7.13.3</ecNumber>
    </recommendedName>
</protein>
<reference evidence="12" key="1">
    <citation type="submission" date="2021-02" db="EMBL/GenBank/DDBJ databases">
        <title>Genome sequence of Rhodospirillales sp. strain TMPK1 isolated from soil.</title>
        <authorList>
            <person name="Nakai R."/>
            <person name="Kusada H."/>
            <person name="Tamaki H."/>
        </authorList>
    </citation>
    <scope>NUCLEOTIDE SEQUENCE</scope>
    <source>
        <strain evidence="12">TMPK1</strain>
    </source>
</reference>
<evidence type="ECO:0000256" key="9">
    <source>
        <dbReference type="SAM" id="SignalP"/>
    </source>
</evidence>
<keyword evidence="13" id="KW-1185">Reference proteome</keyword>
<feature type="domain" description="HAMP" evidence="11">
    <location>
        <begin position="299"/>
        <end position="351"/>
    </location>
</feature>
<proteinExistence type="predicted"/>